<organism evidence="2 3">
    <name type="scientific">Pseudanabaena galeata UHCC 0370</name>
    <dbReference type="NCBI Taxonomy" id="3110310"/>
    <lineage>
        <taxon>Bacteria</taxon>
        <taxon>Bacillati</taxon>
        <taxon>Cyanobacteriota</taxon>
        <taxon>Cyanophyceae</taxon>
        <taxon>Pseudanabaenales</taxon>
        <taxon>Pseudanabaenaceae</taxon>
        <taxon>Pseudanabaena</taxon>
    </lineage>
</organism>
<name>A0ABU5TG82_9CYAN</name>
<keyword evidence="3" id="KW-1185">Reference proteome</keyword>
<reference evidence="2 3" key="1">
    <citation type="submission" date="2023-12" db="EMBL/GenBank/DDBJ databases">
        <title>Baltic Sea Cyanobacteria.</title>
        <authorList>
            <person name="Delbaje E."/>
            <person name="Fewer D.P."/>
            <person name="Shishido T.K."/>
        </authorList>
    </citation>
    <scope>NUCLEOTIDE SEQUENCE [LARGE SCALE GENOMIC DNA]</scope>
    <source>
        <strain evidence="2 3">UHCC 0370</strain>
    </source>
</reference>
<dbReference type="EMBL" id="JAYGIE010000021">
    <property type="protein sequence ID" value="MEA5477272.1"/>
    <property type="molecule type" value="Genomic_DNA"/>
</dbReference>
<gene>
    <name evidence="2" type="ORF">VB774_06520</name>
</gene>
<feature type="signal peptide" evidence="1">
    <location>
        <begin position="1"/>
        <end position="29"/>
    </location>
</feature>
<evidence type="ECO:0000256" key="1">
    <source>
        <dbReference type="SAM" id="SignalP"/>
    </source>
</evidence>
<evidence type="ECO:0000313" key="2">
    <source>
        <dbReference type="EMBL" id="MEA5477272.1"/>
    </source>
</evidence>
<feature type="chain" id="PRO_5047455895" evidence="1">
    <location>
        <begin position="30"/>
        <end position="62"/>
    </location>
</feature>
<keyword evidence="1" id="KW-0732">Signal</keyword>
<comment type="caution">
    <text evidence="2">The sequence shown here is derived from an EMBL/GenBank/DDBJ whole genome shotgun (WGS) entry which is preliminary data.</text>
</comment>
<accession>A0ABU5TG82</accession>
<dbReference type="Proteomes" id="UP001301388">
    <property type="component" value="Unassembled WGS sequence"/>
</dbReference>
<evidence type="ECO:0000313" key="3">
    <source>
        <dbReference type="Proteomes" id="UP001301388"/>
    </source>
</evidence>
<proteinExistence type="predicted"/>
<protein>
    <submittedName>
        <fullName evidence="2">Uncharacterized protein</fullName>
    </submittedName>
</protein>
<sequence length="62" mass="7180">MNKNFWLKGFQVKAIIISLSLALPVVVMAQTYSDRQVNSYTSQVPTYSYSIADLANAMRWYW</sequence>
<dbReference type="RefSeq" id="WP_281008776.1">
    <property type="nucleotide sequence ID" value="NZ_JAYGIE010000021.1"/>
</dbReference>